<evidence type="ECO:0008006" key="4">
    <source>
        <dbReference type="Google" id="ProtNLM"/>
    </source>
</evidence>
<keyword evidence="3" id="KW-1185">Reference proteome</keyword>
<dbReference type="RefSeq" id="WP_203921605.1">
    <property type="nucleotide sequence ID" value="NZ_BONZ01000062.1"/>
</dbReference>
<dbReference type="InterPro" id="IPR036388">
    <property type="entry name" value="WH-like_DNA-bd_sf"/>
</dbReference>
<dbReference type="EMBL" id="BONZ01000062">
    <property type="protein sequence ID" value="GIH18068.1"/>
    <property type="molecule type" value="Genomic_DNA"/>
</dbReference>
<comment type="caution">
    <text evidence="2">The sequence shown here is derived from an EMBL/GenBank/DDBJ whole genome shotgun (WGS) entry which is preliminary data.</text>
</comment>
<dbReference type="Proteomes" id="UP000642748">
    <property type="component" value="Unassembled WGS sequence"/>
</dbReference>
<dbReference type="InterPro" id="IPR036390">
    <property type="entry name" value="WH_DNA-bd_sf"/>
</dbReference>
<sequence length="188" mass="19787">MLTDHDDERLAIGLVRLATAMHAATDGHASGGPTTLVDQQVILMLSQRGDKQSIEELASSLGMSLPDLVEAVGRLRVEGLVGLDPAPSYDPGHVRVSLTGPGRDLAPPLLNWAAHLLGRLDDLSADVPDLPVLPAVRARRAGEAAPLRPCRRAVRAHPHPAPLPGAAAGRQPDHLASFGRPGQRCPGR</sequence>
<proteinExistence type="predicted"/>
<protein>
    <recommendedName>
        <fullName evidence="4">MarR family protein</fullName>
    </recommendedName>
</protein>
<evidence type="ECO:0000313" key="3">
    <source>
        <dbReference type="Proteomes" id="UP000642748"/>
    </source>
</evidence>
<evidence type="ECO:0000256" key="1">
    <source>
        <dbReference type="SAM" id="MobiDB-lite"/>
    </source>
</evidence>
<dbReference type="SUPFAM" id="SSF46785">
    <property type="entry name" value="Winged helix' DNA-binding domain"/>
    <property type="match status" value="1"/>
</dbReference>
<name>A0A8J3QY97_9ACTN</name>
<evidence type="ECO:0000313" key="2">
    <source>
        <dbReference type="EMBL" id="GIH18068.1"/>
    </source>
</evidence>
<feature type="region of interest" description="Disordered" evidence="1">
    <location>
        <begin position="155"/>
        <end position="188"/>
    </location>
</feature>
<accession>A0A8J3QY97</accession>
<gene>
    <name evidence="2" type="ORF">Raf01_62400</name>
</gene>
<dbReference type="Gene3D" id="1.10.10.10">
    <property type="entry name" value="Winged helix-like DNA-binding domain superfamily/Winged helix DNA-binding domain"/>
    <property type="match status" value="1"/>
</dbReference>
<dbReference type="AlphaFoldDB" id="A0A8J3QY97"/>
<organism evidence="2 3">
    <name type="scientific">Rugosimonospora africana</name>
    <dbReference type="NCBI Taxonomy" id="556532"/>
    <lineage>
        <taxon>Bacteria</taxon>
        <taxon>Bacillati</taxon>
        <taxon>Actinomycetota</taxon>
        <taxon>Actinomycetes</taxon>
        <taxon>Micromonosporales</taxon>
        <taxon>Micromonosporaceae</taxon>
        <taxon>Rugosimonospora</taxon>
    </lineage>
</organism>
<reference evidence="2" key="1">
    <citation type="submission" date="2021-01" db="EMBL/GenBank/DDBJ databases">
        <title>Whole genome shotgun sequence of Rugosimonospora africana NBRC 104875.</title>
        <authorList>
            <person name="Komaki H."/>
            <person name="Tamura T."/>
        </authorList>
    </citation>
    <scope>NUCLEOTIDE SEQUENCE</scope>
    <source>
        <strain evidence="2">NBRC 104875</strain>
    </source>
</reference>